<evidence type="ECO:0000256" key="5">
    <source>
        <dbReference type="SAM" id="SignalP"/>
    </source>
</evidence>
<name>A0ABW5DBI7_9BACT</name>
<gene>
    <name evidence="7" type="ORF">ACFSSA_14655</name>
</gene>
<evidence type="ECO:0000259" key="6">
    <source>
        <dbReference type="Pfam" id="PF00263"/>
    </source>
</evidence>
<evidence type="ECO:0000256" key="3">
    <source>
        <dbReference type="ARBA" id="ARBA00023136"/>
    </source>
</evidence>
<protein>
    <submittedName>
        <fullName evidence="7">Amuc_1098 family type IV pilus outer membrane protein</fullName>
    </submittedName>
</protein>
<evidence type="ECO:0000256" key="4">
    <source>
        <dbReference type="RuleBase" id="RU004003"/>
    </source>
</evidence>
<dbReference type="PANTHER" id="PTHR30332">
    <property type="entry name" value="PROBABLE GENERAL SECRETION PATHWAY PROTEIN D"/>
    <property type="match status" value="1"/>
</dbReference>
<dbReference type="Pfam" id="PF00263">
    <property type="entry name" value="Secretin"/>
    <property type="match status" value="1"/>
</dbReference>
<feature type="chain" id="PRO_5046047695" evidence="5">
    <location>
        <begin position="28"/>
        <end position="868"/>
    </location>
</feature>
<evidence type="ECO:0000256" key="1">
    <source>
        <dbReference type="ARBA" id="ARBA00004370"/>
    </source>
</evidence>
<dbReference type="RefSeq" id="WP_386821321.1">
    <property type="nucleotide sequence ID" value="NZ_JBHUIT010000034.1"/>
</dbReference>
<keyword evidence="2 5" id="KW-0732">Signal</keyword>
<dbReference type="SMART" id="SM00028">
    <property type="entry name" value="TPR"/>
    <property type="match status" value="2"/>
</dbReference>
<dbReference type="InterPro" id="IPR049997">
    <property type="entry name" value="Amuc_1098-like"/>
</dbReference>
<dbReference type="InterPro" id="IPR050810">
    <property type="entry name" value="Bact_Secretion_Sys_Channel"/>
</dbReference>
<dbReference type="PANTHER" id="PTHR30332:SF24">
    <property type="entry name" value="SECRETIN GSPD-RELATED"/>
    <property type="match status" value="1"/>
</dbReference>
<evidence type="ECO:0000313" key="8">
    <source>
        <dbReference type="Proteomes" id="UP001597375"/>
    </source>
</evidence>
<feature type="domain" description="Type II/III secretion system secretin-like" evidence="6">
    <location>
        <begin position="621"/>
        <end position="834"/>
    </location>
</feature>
<comment type="caution">
    <text evidence="7">The sequence shown here is derived from an EMBL/GenBank/DDBJ whole genome shotgun (WGS) entry which is preliminary data.</text>
</comment>
<sequence length="868" mass="92538">MYSSSRTAVALMAVAATMPFTISSAQAGEGYSGMSGLAQREIIRRQEAVAEADRLFLEGREAYAKADYQQSVDKYRQALSTLPEAPTLSDRRQSYTEHLGDASVALAQQFRKVGKYDEARQLLDGVLAPDVDPENIAAKTELGYLDDPIRTNPALTYEHTKNVDEVRRGIYMAQGNFDLGKYDAAKKDYENVLRIDPYNTAARRGMEKIAAAKSDYYRAAYDQTRAELLMQVDQAWELSVPAELPNFGPGTNNDNQPSDGVAYITEKLRRIVIPRIDFEDTTVEEAIDFLRLRAAELDTLELDPAKKGVNFVIRRPRNNAVGGGDSGLDAATGDAPLLGGGDPGALRINELRLRNVPLAVALKYIGDATKLRYKVDDFAVTLVPQTETGEDLFTRTFRVPPDFASMLNSGGNAGGGGGDVDPFADAGGGTGGSLQARPPIIELLKQSGIDFADGSSATLGAGGSLLVTNTPSELDKVEQLVDAFANQQPKQVKITTKFVEISQENNDELGFDWIVTPFGLSANSVFGSGGTVGNGGARTGADFVSPINGTSIPGIPAGTDQVSNIVTSGLRSGDQAINRNNIDAILNNPSRTAQTANVAPGILGLTGLFSDGQVQVIMRGLAQKKGTDLMTAPSVTARSGQKATIEVIREFIYPTEYEPPELPNSVGTSSGNGLLGGTTGSSSGSFPVTPATPTAFETKNTGVTLEIEPTIGENDFVIDLRFLPEIVEFEGFINYGSPILSPSTDLFGNAVNAVITENRIEMPVFSKRSVSTSLTIYDGYTVAVGGLMREDVQNVEDKVPILGDIPVIGRLFQTKGENRIKSNLIIFVTAQIIDATGRPLRGADAAGSVPVSTGDLGEGVLPPLDLPE</sequence>
<feature type="signal peptide" evidence="5">
    <location>
        <begin position="1"/>
        <end position="27"/>
    </location>
</feature>
<dbReference type="InterPro" id="IPR004846">
    <property type="entry name" value="T2SS/T3SS_dom"/>
</dbReference>
<dbReference type="Proteomes" id="UP001597375">
    <property type="component" value="Unassembled WGS sequence"/>
</dbReference>
<reference evidence="8" key="1">
    <citation type="journal article" date="2019" name="Int. J. Syst. Evol. Microbiol.">
        <title>The Global Catalogue of Microorganisms (GCM) 10K type strain sequencing project: providing services to taxonomists for standard genome sequencing and annotation.</title>
        <authorList>
            <consortium name="The Broad Institute Genomics Platform"/>
            <consortium name="The Broad Institute Genome Sequencing Center for Infectious Disease"/>
            <person name="Wu L."/>
            <person name="Ma J."/>
        </authorList>
    </citation>
    <scope>NUCLEOTIDE SEQUENCE [LARGE SCALE GENOMIC DNA]</scope>
    <source>
        <strain evidence="8">CGMCC 4.7106</strain>
    </source>
</reference>
<comment type="similarity">
    <text evidence="4">Belongs to the bacterial secretin family.</text>
</comment>
<keyword evidence="3" id="KW-0472">Membrane</keyword>
<evidence type="ECO:0000313" key="7">
    <source>
        <dbReference type="EMBL" id="MFD2257919.1"/>
    </source>
</evidence>
<accession>A0ABW5DBI7</accession>
<organism evidence="7 8">
    <name type="scientific">Luteolibacter algae</name>
    <dbReference type="NCBI Taxonomy" id="454151"/>
    <lineage>
        <taxon>Bacteria</taxon>
        <taxon>Pseudomonadati</taxon>
        <taxon>Verrucomicrobiota</taxon>
        <taxon>Verrucomicrobiia</taxon>
        <taxon>Verrucomicrobiales</taxon>
        <taxon>Verrucomicrobiaceae</taxon>
        <taxon>Luteolibacter</taxon>
    </lineage>
</organism>
<dbReference type="InterPro" id="IPR019734">
    <property type="entry name" value="TPR_rpt"/>
</dbReference>
<comment type="subcellular location">
    <subcellularLocation>
        <location evidence="1">Membrane</location>
    </subcellularLocation>
</comment>
<dbReference type="NCBIfam" id="NF042912">
    <property type="entry name" value="Amuc_1098_fam"/>
    <property type="match status" value="1"/>
</dbReference>
<dbReference type="EMBL" id="JBHUIT010000034">
    <property type="protein sequence ID" value="MFD2257919.1"/>
    <property type="molecule type" value="Genomic_DNA"/>
</dbReference>
<dbReference type="Gene3D" id="1.25.40.10">
    <property type="entry name" value="Tetratricopeptide repeat domain"/>
    <property type="match status" value="1"/>
</dbReference>
<proteinExistence type="inferred from homology"/>
<evidence type="ECO:0000256" key="2">
    <source>
        <dbReference type="ARBA" id="ARBA00022729"/>
    </source>
</evidence>
<dbReference type="InterPro" id="IPR011990">
    <property type="entry name" value="TPR-like_helical_dom_sf"/>
</dbReference>
<keyword evidence="8" id="KW-1185">Reference proteome</keyword>
<dbReference type="SUPFAM" id="SSF48452">
    <property type="entry name" value="TPR-like"/>
    <property type="match status" value="1"/>
</dbReference>